<evidence type="ECO:0000259" key="10">
    <source>
        <dbReference type="Pfam" id="PF00151"/>
    </source>
</evidence>
<dbReference type="Gene3D" id="3.40.50.1820">
    <property type="entry name" value="alpha/beta hydrolase"/>
    <property type="match status" value="1"/>
</dbReference>
<dbReference type="InterPro" id="IPR029058">
    <property type="entry name" value="AB_hydrolase_fold"/>
</dbReference>
<keyword evidence="7" id="KW-1015">Disulfide bond</keyword>
<dbReference type="SUPFAM" id="SSF54534">
    <property type="entry name" value="FKBP-like"/>
    <property type="match status" value="1"/>
</dbReference>
<keyword evidence="9" id="KW-0812">Transmembrane</keyword>
<keyword evidence="9" id="KW-1133">Transmembrane helix</keyword>
<evidence type="ECO:0000256" key="1">
    <source>
        <dbReference type="ARBA" id="ARBA00000111"/>
    </source>
</evidence>
<evidence type="ECO:0000256" key="5">
    <source>
        <dbReference type="ARBA" id="ARBA00022525"/>
    </source>
</evidence>
<sequence>MTHARGYDICSIQHKKPHTPTAVADETVLYTGGPIECRELSARRLVCTLICVSRLYLGMHTVLDVIAGLLLAMLMMIPLVPLVDVMDIHFLTNEWILLALVIISIATIIYYPSSNKWTPTRFILKLIKRDGVGDVVPPDAQVTVEYVGYFEYSDQPFDSTLFHPSKRMVLRLGKGAVIPAHACTAASVLGDQSTDALQWAEQQILTILSPAAVPADDRGGNIFNPISLLSSVVDQQAPASGSVRITERDIGYYFYTSEQPELNVPLTSGDSSSLRSLANVSGQTPLKVVIHGWTDTGSASWMHDIRRNYLKSGNYNVVVVDWSVGSMKDYLTSTRLTRTVAEYVAKFLEFLVAEGVCRMDKIHILGHSLGAHIAGLIGYQLQGQLGRITGMDPARPDFEAPVLKDPKDRLDSTDASFVDVVHTCAGTAGFVRPIGHADFYPNGGSFRQPGCPVFMIQYCSHGRSHQFVAESIVNPRAFQAVECGTWKDYKAQKCAKNRLVYMGEALDPETRGIFFLETNAEPPYGRGDIV</sequence>
<dbReference type="InterPro" id="IPR000734">
    <property type="entry name" value="TAG_lipase"/>
</dbReference>
<dbReference type="CDD" id="cd00707">
    <property type="entry name" value="Pancreat_lipase_like"/>
    <property type="match status" value="1"/>
</dbReference>
<dbReference type="GO" id="GO:0008970">
    <property type="term" value="F:phospholipase A1 activity"/>
    <property type="evidence" value="ECO:0007669"/>
    <property type="project" value="UniProtKB-EC"/>
</dbReference>
<dbReference type="EMBL" id="CADCXV010000729">
    <property type="protein sequence ID" value="CAB0033959.1"/>
    <property type="molecule type" value="Genomic_DNA"/>
</dbReference>
<dbReference type="GO" id="GO:0017171">
    <property type="term" value="F:serine hydrolase activity"/>
    <property type="evidence" value="ECO:0007669"/>
    <property type="project" value="TreeGrafter"/>
</dbReference>
<keyword evidence="9" id="KW-0472">Membrane</keyword>
<keyword evidence="5" id="KW-0964">Secreted</keyword>
<accession>A0A6H5IE59</accession>
<dbReference type="InterPro" id="IPR046357">
    <property type="entry name" value="PPIase_dom_sf"/>
</dbReference>
<dbReference type="AlphaFoldDB" id="A0A6H5IE59"/>
<name>A0A6H5IE59_9HYME</name>
<evidence type="ECO:0000259" key="11">
    <source>
        <dbReference type="Pfam" id="PF01569"/>
    </source>
</evidence>
<dbReference type="FunFam" id="3.40.50.1820:FF:000076">
    <property type="entry name" value="phospholipase A1"/>
    <property type="match status" value="1"/>
</dbReference>
<dbReference type="GO" id="GO:0016042">
    <property type="term" value="P:lipid catabolic process"/>
    <property type="evidence" value="ECO:0007669"/>
    <property type="project" value="TreeGrafter"/>
</dbReference>
<feature type="domain" description="Lipase" evidence="10">
    <location>
        <begin position="245"/>
        <end position="524"/>
    </location>
</feature>
<dbReference type="InterPro" id="IPR000326">
    <property type="entry name" value="PAP2/HPO"/>
</dbReference>
<evidence type="ECO:0000313" key="12">
    <source>
        <dbReference type="EMBL" id="CAB0033959.1"/>
    </source>
</evidence>
<dbReference type="InterPro" id="IPR033906">
    <property type="entry name" value="Lipase_N"/>
</dbReference>
<keyword evidence="13" id="KW-1185">Reference proteome</keyword>
<evidence type="ECO:0000256" key="7">
    <source>
        <dbReference type="ARBA" id="ARBA00023157"/>
    </source>
</evidence>
<evidence type="ECO:0000256" key="8">
    <source>
        <dbReference type="RuleBase" id="RU004262"/>
    </source>
</evidence>
<protein>
    <recommendedName>
        <fullName evidence="4">phospholipase A1</fullName>
        <ecNumber evidence="4">3.1.1.32</ecNumber>
    </recommendedName>
</protein>
<dbReference type="GO" id="GO:0005615">
    <property type="term" value="C:extracellular space"/>
    <property type="evidence" value="ECO:0007669"/>
    <property type="project" value="TreeGrafter"/>
</dbReference>
<dbReference type="InterPro" id="IPR013818">
    <property type="entry name" value="Lipase"/>
</dbReference>
<dbReference type="PANTHER" id="PTHR11610:SF173">
    <property type="entry name" value="LIPASE DOMAIN-CONTAINING PROTEIN-RELATED"/>
    <property type="match status" value="1"/>
</dbReference>
<feature type="transmembrane region" description="Helical" evidence="9">
    <location>
        <begin position="62"/>
        <end position="83"/>
    </location>
</feature>
<feature type="transmembrane region" description="Helical" evidence="9">
    <location>
        <begin position="95"/>
        <end position="112"/>
    </location>
</feature>
<dbReference type="PRINTS" id="PR00821">
    <property type="entry name" value="TAGLIPASE"/>
</dbReference>
<evidence type="ECO:0000256" key="9">
    <source>
        <dbReference type="SAM" id="Phobius"/>
    </source>
</evidence>
<evidence type="ECO:0000256" key="2">
    <source>
        <dbReference type="ARBA" id="ARBA00004613"/>
    </source>
</evidence>
<dbReference type="PANTHER" id="PTHR11610">
    <property type="entry name" value="LIPASE"/>
    <property type="match status" value="1"/>
</dbReference>
<comment type="subcellular location">
    <subcellularLocation>
        <location evidence="2">Secreted</location>
    </subcellularLocation>
</comment>
<evidence type="ECO:0000256" key="4">
    <source>
        <dbReference type="ARBA" id="ARBA00013179"/>
    </source>
</evidence>
<comment type="catalytic activity">
    <reaction evidence="1">
        <text>a 1,2-diacyl-sn-glycero-3-phosphocholine + H2O = a 2-acyl-sn-glycero-3-phosphocholine + a fatty acid + H(+)</text>
        <dbReference type="Rhea" id="RHEA:18689"/>
        <dbReference type="ChEBI" id="CHEBI:15377"/>
        <dbReference type="ChEBI" id="CHEBI:15378"/>
        <dbReference type="ChEBI" id="CHEBI:28868"/>
        <dbReference type="ChEBI" id="CHEBI:57643"/>
        <dbReference type="ChEBI" id="CHEBI:57875"/>
        <dbReference type="EC" id="3.1.1.32"/>
    </reaction>
</comment>
<dbReference type="GO" id="GO:0003755">
    <property type="term" value="F:peptidyl-prolyl cis-trans isomerase activity"/>
    <property type="evidence" value="ECO:0007669"/>
    <property type="project" value="InterPro"/>
</dbReference>
<evidence type="ECO:0000256" key="3">
    <source>
        <dbReference type="ARBA" id="ARBA00010701"/>
    </source>
</evidence>
<gene>
    <name evidence="12" type="ORF">TBRA_LOCUS5857</name>
</gene>
<evidence type="ECO:0000313" key="13">
    <source>
        <dbReference type="Proteomes" id="UP000479190"/>
    </source>
</evidence>
<dbReference type="OrthoDB" id="199913at2759"/>
<dbReference type="Pfam" id="PF01569">
    <property type="entry name" value="PAP2"/>
    <property type="match status" value="1"/>
</dbReference>
<dbReference type="InterPro" id="IPR036938">
    <property type="entry name" value="PAP2/HPO_sf"/>
</dbReference>
<dbReference type="SUPFAM" id="SSF48317">
    <property type="entry name" value="Acid phosphatase/Vanadium-dependent haloperoxidase"/>
    <property type="match status" value="1"/>
</dbReference>
<evidence type="ECO:0000256" key="6">
    <source>
        <dbReference type="ARBA" id="ARBA00022801"/>
    </source>
</evidence>
<dbReference type="SUPFAM" id="SSF53474">
    <property type="entry name" value="alpha/beta-Hydrolases"/>
    <property type="match status" value="1"/>
</dbReference>
<dbReference type="Proteomes" id="UP000479190">
    <property type="component" value="Unassembled WGS sequence"/>
</dbReference>
<dbReference type="EC" id="3.1.1.32" evidence="4"/>
<dbReference type="Gene3D" id="3.10.50.40">
    <property type="match status" value="1"/>
</dbReference>
<keyword evidence="6" id="KW-0378">Hydrolase</keyword>
<organism evidence="12 13">
    <name type="scientific">Trichogramma brassicae</name>
    <dbReference type="NCBI Taxonomy" id="86971"/>
    <lineage>
        <taxon>Eukaryota</taxon>
        <taxon>Metazoa</taxon>
        <taxon>Ecdysozoa</taxon>
        <taxon>Arthropoda</taxon>
        <taxon>Hexapoda</taxon>
        <taxon>Insecta</taxon>
        <taxon>Pterygota</taxon>
        <taxon>Neoptera</taxon>
        <taxon>Endopterygota</taxon>
        <taxon>Hymenoptera</taxon>
        <taxon>Apocrita</taxon>
        <taxon>Proctotrupomorpha</taxon>
        <taxon>Chalcidoidea</taxon>
        <taxon>Trichogrammatidae</taxon>
        <taxon>Trichogramma</taxon>
    </lineage>
</organism>
<dbReference type="Pfam" id="PF00151">
    <property type="entry name" value="Lipase"/>
    <property type="match status" value="1"/>
</dbReference>
<dbReference type="Gene3D" id="1.20.144.10">
    <property type="entry name" value="Phosphatidic acid phosphatase type 2/haloperoxidase"/>
    <property type="match status" value="1"/>
</dbReference>
<proteinExistence type="inferred from homology"/>
<reference evidence="12 13" key="1">
    <citation type="submission" date="2020-02" db="EMBL/GenBank/DDBJ databases">
        <authorList>
            <person name="Ferguson B K."/>
        </authorList>
    </citation>
    <scope>NUCLEOTIDE SEQUENCE [LARGE SCALE GENOMIC DNA]</scope>
</reference>
<comment type="similarity">
    <text evidence="3 8">Belongs to the AB hydrolase superfamily. Lipase family.</text>
</comment>
<feature type="domain" description="Phosphatidic acid phosphatase type 2/haloperoxidase" evidence="11">
    <location>
        <begin position="45"/>
        <end position="80"/>
    </location>
</feature>